<name>A0A2T2NDM1_CORCC</name>
<reference evidence="1 2" key="1">
    <citation type="journal article" date="2018" name="Front. Microbiol.">
        <title>Genome-Wide Analysis of Corynespora cassiicola Leaf Fall Disease Putative Effectors.</title>
        <authorList>
            <person name="Lopez D."/>
            <person name="Ribeiro S."/>
            <person name="Label P."/>
            <person name="Fumanal B."/>
            <person name="Venisse J.S."/>
            <person name="Kohler A."/>
            <person name="de Oliveira R.R."/>
            <person name="Labutti K."/>
            <person name="Lipzen A."/>
            <person name="Lail K."/>
            <person name="Bauer D."/>
            <person name="Ohm R.A."/>
            <person name="Barry K.W."/>
            <person name="Spatafora J."/>
            <person name="Grigoriev I.V."/>
            <person name="Martin F.M."/>
            <person name="Pujade-Renaud V."/>
        </authorList>
    </citation>
    <scope>NUCLEOTIDE SEQUENCE [LARGE SCALE GENOMIC DNA]</scope>
    <source>
        <strain evidence="1 2">Philippines</strain>
    </source>
</reference>
<evidence type="ECO:0000313" key="2">
    <source>
        <dbReference type="Proteomes" id="UP000240883"/>
    </source>
</evidence>
<proteinExistence type="predicted"/>
<dbReference type="Proteomes" id="UP000240883">
    <property type="component" value="Unassembled WGS sequence"/>
</dbReference>
<dbReference type="AlphaFoldDB" id="A0A2T2NDM1"/>
<keyword evidence="2" id="KW-1185">Reference proteome</keyword>
<organism evidence="1 2">
    <name type="scientific">Corynespora cassiicola Philippines</name>
    <dbReference type="NCBI Taxonomy" id="1448308"/>
    <lineage>
        <taxon>Eukaryota</taxon>
        <taxon>Fungi</taxon>
        <taxon>Dikarya</taxon>
        <taxon>Ascomycota</taxon>
        <taxon>Pezizomycotina</taxon>
        <taxon>Dothideomycetes</taxon>
        <taxon>Pleosporomycetidae</taxon>
        <taxon>Pleosporales</taxon>
        <taxon>Corynesporascaceae</taxon>
        <taxon>Corynespora</taxon>
    </lineage>
</organism>
<protein>
    <submittedName>
        <fullName evidence="1">Uncharacterized protein</fullName>
    </submittedName>
</protein>
<dbReference type="EMBL" id="KZ678140">
    <property type="protein sequence ID" value="PSN63326.1"/>
    <property type="molecule type" value="Genomic_DNA"/>
</dbReference>
<evidence type="ECO:0000313" key="1">
    <source>
        <dbReference type="EMBL" id="PSN63326.1"/>
    </source>
</evidence>
<dbReference type="OrthoDB" id="10264449at2759"/>
<gene>
    <name evidence="1" type="ORF">BS50DRAFT_637832</name>
</gene>
<accession>A0A2T2NDM1</accession>
<sequence length="52" mass="6019">MLKANSIVYKNGLKIPNKYVWWLTFGNHDKIVIVDTFIDTDLVTKAIEQNPL</sequence>